<dbReference type="GO" id="GO:0006313">
    <property type="term" value="P:DNA transposition"/>
    <property type="evidence" value="ECO:0007669"/>
    <property type="project" value="UniProtKB-UniRule"/>
</dbReference>
<evidence type="ECO:0000256" key="2">
    <source>
        <dbReference type="ARBA" id="ARBA00022490"/>
    </source>
</evidence>
<keyword evidence="13" id="KW-1185">Reference proteome</keyword>
<dbReference type="InterPro" id="IPR023009">
    <property type="entry name" value="Tyrosine_recombinase_XerC/XerD"/>
</dbReference>
<dbReference type="AlphaFoldDB" id="A0A318KPK4"/>
<evidence type="ECO:0000256" key="7">
    <source>
        <dbReference type="ARBA" id="ARBA00023172"/>
    </source>
</evidence>
<dbReference type="NCBIfam" id="NF040815">
    <property type="entry name" value="recomb_XerA_Arch"/>
    <property type="match status" value="1"/>
</dbReference>
<dbReference type="Gene3D" id="1.10.150.130">
    <property type="match status" value="1"/>
</dbReference>
<keyword evidence="6 9" id="KW-0238">DNA-binding</keyword>
<dbReference type="RefSeq" id="WP_022937731.1">
    <property type="nucleotide sequence ID" value="NZ_CABKRQ010000003.1"/>
</dbReference>
<dbReference type="GO" id="GO:0007059">
    <property type="term" value="P:chromosome segregation"/>
    <property type="evidence" value="ECO:0007669"/>
    <property type="project" value="UniProtKB-UniRule"/>
</dbReference>
<dbReference type="PROSITE" id="PS51898">
    <property type="entry name" value="TYR_RECOMBINASE"/>
    <property type="match status" value="1"/>
</dbReference>
<dbReference type="SUPFAM" id="SSF56349">
    <property type="entry name" value="DNA breaking-rejoining enzymes"/>
    <property type="match status" value="1"/>
</dbReference>
<dbReference type="InterPro" id="IPR011010">
    <property type="entry name" value="DNA_brk_join_enz"/>
</dbReference>
<comment type="subcellular location">
    <subcellularLocation>
        <location evidence="1 9">Cytoplasm</location>
    </subcellularLocation>
</comment>
<dbReference type="GO" id="GO:0009037">
    <property type="term" value="F:tyrosine-based site-specific recombinase activity"/>
    <property type="evidence" value="ECO:0007669"/>
    <property type="project" value="UniProtKB-UniRule"/>
</dbReference>
<dbReference type="InterPro" id="IPR010998">
    <property type="entry name" value="Integrase_recombinase_N"/>
</dbReference>
<dbReference type="InterPro" id="IPR002104">
    <property type="entry name" value="Integrase_catalytic"/>
</dbReference>
<dbReference type="CDD" id="cd00798">
    <property type="entry name" value="INT_XerDC_C"/>
    <property type="match status" value="1"/>
</dbReference>
<organism evidence="12 13">
    <name type="scientific">Dielma fastidiosa</name>
    <dbReference type="NCBI Taxonomy" id="1034346"/>
    <lineage>
        <taxon>Bacteria</taxon>
        <taxon>Bacillati</taxon>
        <taxon>Bacillota</taxon>
        <taxon>Erysipelotrichia</taxon>
        <taxon>Erysipelotrichales</taxon>
        <taxon>Erysipelotrichaceae</taxon>
        <taxon>Dielma</taxon>
    </lineage>
</organism>
<dbReference type="GO" id="GO:0003677">
    <property type="term" value="F:DNA binding"/>
    <property type="evidence" value="ECO:0007669"/>
    <property type="project" value="UniProtKB-UniRule"/>
</dbReference>
<sequence>MNEQIERFLNYISQINTNSEHTRDAYERDLHKFRDFLHREGIEKLEMVDRSIVLNYISYLREECMLKNNSVLRRVSTLRSFYTYLNEYGILSANPFVLVKLGSVRRQVPEFLFYDELDALFDSIDIETAAGLRDRAMFELIYACGLRVSEAAALKISDLDFSECIVHILGKGNKERVVPFHDVAKEFLLRYLREVRPLWCADDHAFVFINQHGRPLTSRGIQYILDQTVKKSGLMLRVHPHMLRHSFATHMLDNGADLRLVQELLGHASLSTTQIYTHVTRERLKNAYNSAFPRAKVSK</sequence>
<comment type="similarity">
    <text evidence="9">Belongs to the 'phage' integrase family. XerC subfamily.</text>
</comment>
<dbReference type="InterPro" id="IPR013762">
    <property type="entry name" value="Integrase-like_cat_sf"/>
</dbReference>
<evidence type="ECO:0000256" key="1">
    <source>
        <dbReference type="ARBA" id="ARBA00004496"/>
    </source>
</evidence>
<dbReference type="Gene3D" id="1.10.443.10">
    <property type="entry name" value="Intergrase catalytic core"/>
    <property type="match status" value="1"/>
</dbReference>
<dbReference type="Proteomes" id="UP000247612">
    <property type="component" value="Unassembled WGS sequence"/>
</dbReference>
<feature type="active site" evidence="9">
    <location>
        <position position="171"/>
    </location>
</feature>
<dbReference type="Pfam" id="PF00589">
    <property type="entry name" value="Phage_integrase"/>
    <property type="match status" value="1"/>
</dbReference>
<evidence type="ECO:0000256" key="5">
    <source>
        <dbReference type="ARBA" id="ARBA00022908"/>
    </source>
</evidence>
<comment type="function">
    <text evidence="9">Site-specific tyrosine recombinase, which acts by catalyzing the cutting and rejoining of the recombining DNA molecules. The XerC-XerD complex is essential to convert dimers of the bacterial chromosome into monomers to permit their segregation at cell division. It also contributes to the segregational stability of plasmids.</text>
</comment>
<keyword evidence="3 9" id="KW-0132">Cell division</keyword>
<evidence type="ECO:0000256" key="3">
    <source>
        <dbReference type="ARBA" id="ARBA00022618"/>
    </source>
</evidence>
<dbReference type="InterPro" id="IPR044068">
    <property type="entry name" value="CB"/>
</dbReference>
<gene>
    <name evidence="9" type="primary">xerC</name>
    <name evidence="12" type="ORF">DES51_110150</name>
</gene>
<evidence type="ECO:0000256" key="9">
    <source>
        <dbReference type="HAMAP-Rule" id="MF_01808"/>
    </source>
</evidence>
<feature type="active site" evidence="9">
    <location>
        <position position="267"/>
    </location>
</feature>
<evidence type="ECO:0000313" key="13">
    <source>
        <dbReference type="Proteomes" id="UP000247612"/>
    </source>
</evidence>
<dbReference type="PANTHER" id="PTHR30349:SF77">
    <property type="entry name" value="TYROSINE RECOMBINASE XERC"/>
    <property type="match status" value="1"/>
</dbReference>
<dbReference type="HAMAP" id="MF_01808">
    <property type="entry name" value="Recomb_XerC_XerD"/>
    <property type="match status" value="1"/>
</dbReference>
<accession>A0A318KPK4</accession>
<evidence type="ECO:0000256" key="8">
    <source>
        <dbReference type="ARBA" id="ARBA00023306"/>
    </source>
</evidence>
<dbReference type="EMBL" id="QJKH01000010">
    <property type="protein sequence ID" value="PXX77596.1"/>
    <property type="molecule type" value="Genomic_DNA"/>
</dbReference>
<dbReference type="GO" id="GO:0005737">
    <property type="term" value="C:cytoplasm"/>
    <property type="evidence" value="ECO:0007669"/>
    <property type="project" value="UniProtKB-SubCell"/>
</dbReference>
<dbReference type="STRING" id="1034346.GCA_000313565_01428"/>
<evidence type="ECO:0000256" key="4">
    <source>
        <dbReference type="ARBA" id="ARBA00022829"/>
    </source>
</evidence>
<keyword evidence="8 9" id="KW-0131">Cell cycle</keyword>
<feature type="active site" evidence="9">
    <location>
        <position position="244"/>
    </location>
</feature>
<keyword evidence="4 9" id="KW-0159">Chromosome partition</keyword>
<feature type="active site" description="O-(3'-phospho-DNA)-tyrosine intermediate" evidence="9">
    <location>
        <position position="276"/>
    </location>
</feature>
<reference evidence="12 13" key="1">
    <citation type="submission" date="2018-05" db="EMBL/GenBank/DDBJ databases">
        <title>Genomic Encyclopedia of Type Strains, Phase IV (KMG-IV): sequencing the most valuable type-strain genomes for metagenomic binning, comparative biology and taxonomic classification.</title>
        <authorList>
            <person name="Goeker M."/>
        </authorList>
    </citation>
    <scope>NUCLEOTIDE SEQUENCE [LARGE SCALE GENOMIC DNA]</scope>
    <source>
        <strain evidence="12 13">JC118</strain>
    </source>
</reference>
<dbReference type="GO" id="GO:0051301">
    <property type="term" value="P:cell division"/>
    <property type="evidence" value="ECO:0007669"/>
    <property type="project" value="UniProtKB-KW"/>
</dbReference>
<dbReference type="InterPro" id="IPR050090">
    <property type="entry name" value="Tyrosine_recombinase_XerCD"/>
</dbReference>
<feature type="active site" evidence="9">
    <location>
        <position position="147"/>
    </location>
</feature>
<feature type="active site" evidence="9">
    <location>
        <position position="241"/>
    </location>
</feature>
<dbReference type="NCBIfam" id="NF001399">
    <property type="entry name" value="PRK00283.1"/>
    <property type="match status" value="1"/>
</dbReference>
<comment type="caution">
    <text evidence="12">The sequence shown here is derived from an EMBL/GenBank/DDBJ whole genome shotgun (WGS) entry which is preliminary data.</text>
</comment>
<protein>
    <recommendedName>
        <fullName evidence="9">Tyrosine recombinase XerC</fullName>
    </recommendedName>
</protein>
<comment type="subunit">
    <text evidence="9">Forms a cyclic heterotetrameric complex composed of two molecules of XerC and two molecules of XerD.</text>
</comment>
<evidence type="ECO:0000313" key="12">
    <source>
        <dbReference type="EMBL" id="PXX77596.1"/>
    </source>
</evidence>
<evidence type="ECO:0000259" key="10">
    <source>
        <dbReference type="PROSITE" id="PS51898"/>
    </source>
</evidence>
<keyword evidence="5 9" id="KW-0229">DNA integration</keyword>
<dbReference type="PROSITE" id="PS51900">
    <property type="entry name" value="CB"/>
    <property type="match status" value="1"/>
</dbReference>
<evidence type="ECO:0000256" key="6">
    <source>
        <dbReference type="ARBA" id="ARBA00023125"/>
    </source>
</evidence>
<dbReference type="Pfam" id="PF02899">
    <property type="entry name" value="Phage_int_SAM_1"/>
    <property type="match status" value="1"/>
</dbReference>
<evidence type="ECO:0000259" key="11">
    <source>
        <dbReference type="PROSITE" id="PS51900"/>
    </source>
</evidence>
<proteinExistence type="inferred from homology"/>
<dbReference type="OrthoDB" id="283809at2"/>
<dbReference type="PANTHER" id="PTHR30349">
    <property type="entry name" value="PHAGE INTEGRASE-RELATED"/>
    <property type="match status" value="1"/>
</dbReference>
<dbReference type="InterPro" id="IPR004107">
    <property type="entry name" value="Integrase_SAM-like_N"/>
</dbReference>
<name>A0A318KPK4_9FIRM</name>
<feature type="domain" description="Core-binding (CB)" evidence="11">
    <location>
        <begin position="1"/>
        <end position="86"/>
    </location>
</feature>
<keyword evidence="2 9" id="KW-0963">Cytoplasm</keyword>
<keyword evidence="7 9" id="KW-0233">DNA recombination</keyword>
<feature type="domain" description="Tyr recombinase" evidence="10">
    <location>
        <begin position="107"/>
        <end position="289"/>
    </location>
</feature>